<reference evidence="1 2" key="1">
    <citation type="submission" date="2017-06" db="EMBL/GenBank/DDBJ databases">
        <title>Sequencing and comparative analysis of myxobacterial genomes.</title>
        <authorList>
            <person name="Rupp O."/>
            <person name="Goesmann A."/>
            <person name="Sogaard-Andersen L."/>
        </authorList>
    </citation>
    <scope>NUCLEOTIDE SEQUENCE [LARGE SCALE GENOMIC DNA]</scope>
    <source>
        <strain evidence="1 2">DSM 52655</strain>
    </source>
</reference>
<organism evidence="1 2">
    <name type="scientific">Cystobacter fuscus</name>
    <dbReference type="NCBI Taxonomy" id="43"/>
    <lineage>
        <taxon>Bacteria</taxon>
        <taxon>Pseudomonadati</taxon>
        <taxon>Myxococcota</taxon>
        <taxon>Myxococcia</taxon>
        <taxon>Myxococcales</taxon>
        <taxon>Cystobacterineae</taxon>
        <taxon>Archangiaceae</taxon>
        <taxon>Cystobacter</taxon>
    </lineage>
</organism>
<accession>A0A250JDS0</accession>
<dbReference type="KEGG" id="cfus:CYFUS_007099"/>
<proteinExistence type="predicted"/>
<protein>
    <submittedName>
        <fullName evidence="1">Uncharacterized protein</fullName>
    </submittedName>
</protein>
<sequence>MTLLFLNTVGRLRFPAVEKTNGHVQDPNQGVKPGMFGPSWAIDARQLGVS</sequence>
<gene>
    <name evidence="1" type="ORF">CYFUS_007099</name>
</gene>
<evidence type="ECO:0000313" key="1">
    <source>
        <dbReference type="EMBL" id="ATB41632.1"/>
    </source>
</evidence>
<name>A0A250JDS0_9BACT</name>
<evidence type="ECO:0000313" key="2">
    <source>
        <dbReference type="Proteomes" id="UP000217257"/>
    </source>
</evidence>
<dbReference type="AlphaFoldDB" id="A0A250JDS0"/>
<dbReference type="Proteomes" id="UP000217257">
    <property type="component" value="Chromosome"/>
</dbReference>
<dbReference type="EMBL" id="CP022098">
    <property type="protein sequence ID" value="ATB41632.1"/>
    <property type="molecule type" value="Genomic_DNA"/>
</dbReference>